<feature type="domain" description="YjiS-like" evidence="1">
    <location>
        <begin position="8"/>
        <end position="44"/>
    </location>
</feature>
<dbReference type="OrthoDB" id="8244198at2"/>
<accession>A0A2S0N9K8</accession>
<evidence type="ECO:0000259" key="1">
    <source>
        <dbReference type="Pfam" id="PF06568"/>
    </source>
</evidence>
<dbReference type="AlphaFoldDB" id="A0A2S0N9K8"/>
<dbReference type="EMBL" id="CP027668">
    <property type="protein sequence ID" value="AVO44864.1"/>
    <property type="molecule type" value="Genomic_DNA"/>
</dbReference>
<dbReference type="Pfam" id="PF06568">
    <property type="entry name" value="YjiS-like"/>
    <property type="match status" value="1"/>
</dbReference>
<gene>
    <name evidence="2" type="ORF">C6569_07200</name>
</gene>
<dbReference type="KEGG" id="phr:C6569_07200"/>
<proteinExistence type="predicted"/>
<dbReference type="InterPro" id="IPR009506">
    <property type="entry name" value="YjiS-like"/>
</dbReference>
<reference evidence="2 3" key="1">
    <citation type="submission" date="2018-03" db="EMBL/GenBank/DDBJ databases">
        <title>Genome sequencing of Phreatobacter sp.</title>
        <authorList>
            <person name="Kim S.-J."/>
            <person name="Heo J."/>
            <person name="Kwon S.-W."/>
        </authorList>
    </citation>
    <scope>NUCLEOTIDE SEQUENCE [LARGE SCALE GENOMIC DNA]</scope>
    <source>
        <strain evidence="2 3">S-12</strain>
    </source>
</reference>
<dbReference type="Proteomes" id="UP000237889">
    <property type="component" value="Chromosome"/>
</dbReference>
<dbReference type="RefSeq" id="WP_106748205.1">
    <property type="nucleotide sequence ID" value="NZ_CP027668.1"/>
</dbReference>
<protein>
    <recommendedName>
        <fullName evidence="1">YjiS-like domain-containing protein</fullName>
    </recommendedName>
</protein>
<name>A0A2S0N9K8_9HYPH</name>
<sequence>MLYLLNALIARFKAHLVYLRTREELTQLDDRALADLGFQRGEIEYIARQVADAA</sequence>
<organism evidence="2 3">
    <name type="scientific">Phreatobacter cathodiphilus</name>
    <dbReference type="NCBI Taxonomy" id="1868589"/>
    <lineage>
        <taxon>Bacteria</taxon>
        <taxon>Pseudomonadati</taxon>
        <taxon>Pseudomonadota</taxon>
        <taxon>Alphaproteobacteria</taxon>
        <taxon>Hyphomicrobiales</taxon>
        <taxon>Phreatobacteraceae</taxon>
        <taxon>Phreatobacter</taxon>
    </lineage>
</organism>
<evidence type="ECO:0000313" key="3">
    <source>
        <dbReference type="Proteomes" id="UP000237889"/>
    </source>
</evidence>
<evidence type="ECO:0000313" key="2">
    <source>
        <dbReference type="EMBL" id="AVO44864.1"/>
    </source>
</evidence>
<keyword evidence="3" id="KW-1185">Reference proteome</keyword>